<evidence type="ECO:0000256" key="3">
    <source>
        <dbReference type="SAM" id="Coils"/>
    </source>
</evidence>
<dbReference type="EMBL" id="WNVM01000966">
    <property type="protein sequence ID" value="MDZ5010939.1"/>
    <property type="molecule type" value="Genomic_DNA"/>
</dbReference>
<dbReference type="GO" id="GO:0006754">
    <property type="term" value="P:ATP biosynthetic process"/>
    <property type="evidence" value="ECO:0007669"/>
    <property type="project" value="UniProtKB-KW"/>
</dbReference>
<dbReference type="Proteomes" id="UP001292368">
    <property type="component" value="Unassembled WGS sequence"/>
</dbReference>
<feature type="domain" description="ATP synthase epsilon subunit C-terminal" evidence="4">
    <location>
        <begin position="2"/>
        <end position="37"/>
    </location>
</feature>
<evidence type="ECO:0000256" key="1">
    <source>
        <dbReference type="ARBA" id="ARBA00023196"/>
    </source>
</evidence>
<evidence type="ECO:0000313" key="5">
    <source>
        <dbReference type="EMBL" id="MDZ5010939.1"/>
    </source>
</evidence>
<protein>
    <submittedName>
        <fullName evidence="5">F0F1 ATP synthase subunit epsilon</fullName>
    </submittedName>
</protein>
<dbReference type="AlphaFoldDB" id="A0AAW9IMU7"/>
<gene>
    <name evidence="5" type="ORF">GNF77_18990</name>
</gene>
<accession>A0AAW9IMU7</accession>
<proteinExistence type="predicted"/>
<evidence type="ECO:0000256" key="2">
    <source>
        <dbReference type="ARBA" id="ARBA00023310"/>
    </source>
</evidence>
<keyword evidence="2" id="KW-0066">ATP synthesis</keyword>
<dbReference type="Pfam" id="PF00401">
    <property type="entry name" value="ATP-synt_DE"/>
    <property type="match status" value="1"/>
</dbReference>
<dbReference type="GO" id="GO:0045259">
    <property type="term" value="C:proton-transporting ATP synthase complex"/>
    <property type="evidence" value="ECO:0007669"/>
    <property type="project" value="UniProtKB-KW"/>
</dbReference>
<feature type="non-terminal residue" evidence="5">
    <location>
        <position position="1"/>
    </location>
</feature>
<dbReference type="InterPro" id="IPR036794">
    <property type="entry name" value="ATP_F1_dsu/esu_C_sf"/>
</dbReference>
<dbReference type="SUPFAM" id="SSF46604">
    <property type="entry name" value="Epsilon subunit of F1F0-ATP synthase C-terminal domain"/>
    <property type="match status" value="1"/>
</dbReference>
<sequence length="44" mass="5022">IDRAQESKVRAERRLKEGKDIDVERAKRSLARANARIGTLDTNN</sequence>
<name>A0AAW9IMU7_CLOPF</name>
<comment type="caution">
    <text evidence="5">The sequence shown here is derived from an EMBL/GenBank/DDBJ whole genome shotgun (WGS) entry which is preliminary data.</text>
</comment>
<dbReference type="Gene3D" id="1.20.5.440">
    <property type="entry name" value="ATP synthase delta/epsilon subunit, C-terminal domain"/>
    <property type="match status" value="1"/>
</dbReference>
<keyword evidence="1" id="KW-0139">CF(1)</keyword>
<evidence type="ECO:0000259" key="4">
    <source>
        <dbReference type="Pfam" id="PF00401"/>
    </source>
</evidence>
<evidence type="ECO:0000313" key="6">
    <source>
        <dbReference type="Proteomes" id="UP001292368"/>
    </source>
</evidence>
<keyword evidence="3" id="KW-0175">Coiled coil</keyword>
<dbReference type="InterPro" id="IPR020547">
    <property type="entry name" value="ATP_synth_F1_esu_C"/>
</dbReference>
<organism evidence="5 6">
    <name type="scientific">Clostridium perfringens</name>
    <dbReference type="NCBI Taxonomy" id="1502"/>
    <lineage>
        <taxon>Bacteria</taxon>
        <taxon>Bacillati</taxon>
        <taxon>Bacillota</taxon>
        <taxon>Clostridia</taxon>
        <taxon>Eubacteriales</taxon>
        <taxon>Clostridiaceae</taxon>
        <taxon>Clostridium</taxon>
    </lineage>
</organism>
<feature type="coiled-coil region" evidence="3">
    <location>
        <begin position="1"/>
        <end position="43"/>
    </location>
</feature>
<reference evidence="5" key="1">
    <citation type="submission" date="2019-11" db="EMBL/GenBank/DDBJ databases">
        <title>Characterization of Clostridium perfringens isolates from swine manure treated agricultural soils.</title>
        <authorList>
            <person name="Wushke S.T."/>
        </authorList>
    </citation>
    <scope>NUCLEOTIDE SEQUENCE</scope>
    <source>
        <strain evidence="5">V2</strain>
    </source>
</reference>